<dbReference type="EMBL" id="CVRB01000005">
    <property type="protein sequence ID" value="CRK84535.1"/>
    <property type="molecule type" value="Genomic_DNA"/>
</dbReference>
<dbReference type="RefSeq" id="WP_090638559.1">
    <property type="nucleotide sequence ID" value="NZ_CVRB01000005.1"/>
</dbReference>
<dbReference type="Proteomes" id="UP000199087">
    <property type="component" value="Unassembled WGS sequence"/>
</dbReference>
<keyword evidence="2" id="KW-1185">Reference proteome</keyword>
<reference evidence="2" key="1">
    <citation type="submission" date="2015-05" db="EMBL/GenBank/DDBJ databases">
        <authorList>
            <person name="Urmite Genomes"/>
        </authorList>
    </citation>
    <scope>NUCLEOTIDE SEQUENCE [LARGE SCALE GENOMIC DNA]</scope>
    <source>
        <strain evidence="2">LF1</strain>
    </source>
</reference>
<proteinExistence type="predicted"/>
<dbReference type="AlphaFoldDB" id="A0A0U1P2P1"/>
<evidence type="ECO:0000313" key="1">
    <source>
        <dbReference type="EMBL" id="CRK84535.1"/>
    </source>
</evidence>
<evidence type="ECO:0000313" key="2">
    <source>
        <dbReference type="Proteomes" id="UP000199087"/>
    </source>
</evidence>
<gene>
    <name evidence="1" type="ORF">BN000_04567</name>
</gene>
<dbReference type="STRING" id="1499688.BN000_04567"/>
<name>A0A0U1P2P1_9BACI</name>
<accession>A0A0U1P2P1</accession>
<organism evidence="1 2">
    <name type="scientific">Neobacillus massiliamazoniensis</name>
    <dbReference type="NCBI Taxonomy" id="1499688"/>
    <lineage>
        <taxon>Bacteria</taxon>
        <taxon>Bacillati</taxon>
        <taxon>Bacillota</taxon>
        <taxon>Bacilli</taxon>
        <taxon>Bacillales</taxon>
        <taxon>Bacillaceae</taxon>
        <taxon>Neobacillus</taxon>
    </lineage>
</organism>
<protein>
    <submittedName>
        <fullName evidence="1">Uncharacterized protein</fullName>
    </submittedName>
</protein>
<dbReference type="OrthoDB" id="2626141at2"/>
<sequence>MDTKILYYKIYESDVKPVDYVDWAIQMLMDGCSAKSLNILSSLKEPLNIFEVEDYFMRASNELNIIKPIHEECAKYYIWELLIKIINDENTAIDIAYKIYEVVREHSNNDELSIWYEISEKIDDFRYGDNTDNVSEEELKTQIVEEAKKQLKET</sequence>